<keyword evidence="1" id="KW-0812">Transmembrane</keyword>
<evidence type="ECO:0000313" key="3">
    <source>
        <dbReference type="Proteomes" id="UP001054945"/>
    </source>
</evidence>
<dbReference type="AlphaFoldDB" id="A0AAV4NXW4"/>
<name>A0AAV4NXW4_CAEEX</name>
<dbReference type="EMBL" id="BPLR01003879">
    <property type="protein sequence ID" value="GIX89649.1"/>
    <property type="molecule type" value="Genomic_DNA"/>
</dbReference>
<comment type="caution">
    <text evidence="2">The sequence shown here is derived from an EMBL/GenBank/DDBJ whole genome shotgun (WGS) entry which is preliminary data.</text>
</comment>
<evidence type="ECO:0000256" key="1">
    <source>
        <dbReference type="SAM" id="Phobius"/>
    </source>
</evidence>
<dbReference type="Proteomes" id="UP001054945">
    <property type="component" value="Unassembled WGS sequence"/>
</dbReference>
<evidence type="ECO:0000313" key="2">
    <source>
        <dbReference type="EMBL" id="GIX89649.1"/>
    </source>
</evidence>
<accession>A0AAV4NXW4</accession>
<feature type="transmembrane region" description="Helical" evidence="1">
    <location>
        <begin position="155"/>
        <end position="176"/>
    </location>
</feature>
<keyword evidence="1" id="KW-1133">Transmembrane helix</keyword>
<feature type="transmembrane region" description="Helical" evidence="1">
    <location>
        <begin position="196"/>
        <end position="213"/>
    </location>
</feature>
<proteinExistence type="predicted"/>
<reference evidence="2 3" key="1">
    <citation type="submission" date="2021-06" db="EMBL/GenBank/DDBJ databases">
        <title>Caerostris extrusa draft genome.</title>
        <authorList>
            <person name="Kono N."/>
            <person name="Arakawa K."/>
        </authorList>
    </citation>
    <scope>NUCLEOTIDE SEQUENCE [LARGE SCALE GENOMIC DNA]</scope>
</reference>
<sequence>MPAESLLTQSTYSSGHETQLILPLPFPRPRVGNSHLFPHPPSFINKLRNKGETHGCKSTLQKGGAAALSLGIFRGYSPLSGSRRFTNSVHYSSGHQTQLSLKQTYTKFTHSLFSEVLVLPLLFPRPRVGNSHLFPYPPSFINKLNKGETHGCKSILPKGLAAALSLGIFSGTITLFPVPGGEKREEKHSTPEGKQLVCPSFFYFVFFFYFSSLKFRKIEKRARIADAILHRALRYVLDSFQNGNELAVCVAVTVSK</sequence>
<organism evidence="2 3">
    <name type="scientific">Caerostris extrusa</name>
    <name type="common">Bark spider</name>
    <name type="synonym">Caerostris bankana</name>
    <dbReference type="NCBI Taxonomy" id="172846"/>
    <lineage>
        <taxon>Eukaryota</taxon>
        <taxon>Metazoa</taxon>
        <taxon>Ecdysozoa</taxon>
        <taxon>Arthropoda</taxon>
        <taxon>Chelicerata</taxon>
        <taxon>Arachnida</taxon>
        <taxon>Araneae</taxon>
        <taxon>Araneomorphae</taxon>
        <taxon>Entelegynae</taxon>
        <taxon>Araneoidea</taxon>
        <taxon>Araneidae</taxon>
        <taxon>Caerostris</taxon>
    </lineage>
</organism>
<keyword evidence="3" id="KW-1185">Reference proteome</keyword>
<gene>
    <name evidence="2" type="ORF">CEXT_9421</name>
</gene>
<keyword evidence="1" id="KW-0472">Membrane</keyword>
<protein>
    <submittedName>
        <fullName evidence="2">Uncharacterized protein</fullName>
    </submittedName>
</protein>